<accession>A0A8X6MXT4</accession>
<evidence type="ECO:0000313" key="1">
    <source>
        <dbReference type="EMBL" id="GFS83626.1"/>
    </source>
</evidence>
<sequence>MSRQKQVASKLEMSAVIRVFVGGWVKRCNCTEIYRQLHEMHGENAMTRQAFAKISKMFEDGHTHIDDDQREGRSSTATNSETFARVNEYNFANLRITIDKISKELGISHGCVHKSIANHLRIHKVCAQWVPSPLTEEHEWKHFESTFAFLQCYQKKGNEFLNTKMRLGFATFHLK</sequence>
<dbReference type="PANTHER" id="PTHR46060:SF1">
    <property type="entry name" value="MARINER MOS1 TRANSPOSASE-LIKE PROTEIN"/>
    <property type="match status" value="1"/>
</dbReference>
<organism evidence="1 2">
    <name type="scientific">Nephila pilipes</name>
    <name type="common">Giant wood spider</name>
    <name type="synonym">Nephila maculata</name>
    <dbReference type="NCBI Taxonomy" id="299642"/>
    <lineage>
        <taxon>Eukaryota</taxon>
        <taxon>Metazoa</taxon>
        <taxon>Ecdysozoa</taxon>
        <taxon>Arthropoda</taxon>
        <taxon>Chelicerata</taxon>
        <taxon>Arachnida</taxon>
        <taxon>Araneae</taxon>
        <taxon>Araneomorphae</taxon>
        <taxon>Entelegynae</taxon>
        <taxon>Araneoidea</taxon>
        <taxon>Nephilidae</taxon>
        <taxon>Nephila</taxon>
    </lineage>
</organism>
<keyword evidence="2" id="KW-1185">Reference proteome</keyword>
<dbReference type="InterPro" id="IPR052709">
    <property type="entry name" value="Transposase-MT_Hybrid"/>
</dbReference>
<evidence type="ECO:0000313" key="2">
    <source>
        <dbReference type="Proteomes" id="UP000887013"/>
    </source>
</evidence>
<dbReference type="EMBL" id="BMAW01098218">
    <property type="protein sequence ID" value="GFS83626.1"/>
    <property type="molecule type" value="Genomic_DNA"/>
</dbReference>
<gene>
    <name evidence="1" type="primary">X975_08932</name>
    <name evidence="1" type="ORF">NPIL_62231</name>
</gene>
<name>A0A8X6MXT4_NEPPI</name>
<dbReference type="PANTHER" id="PTHR46060">
    <property type="entry name" value="MARINER MOS1 TRANSPOSASE-LIKE PROTEIN"/>
    <property type="match status" value="1"/>
</dbReference>
<comment type="caution">
    <text evidence="1">The sequence shown here is derived from an EMBL/GenBank/DDBJ whole genome shotgun (WGS) entry which is preliminary data.</text>
</comment>
<reference evidence="1" key="1">
    <citation type="submission" date="2020-08" db="EMBL/GenBank/DDBJ databases">
        <title>Multicomponent nature underlies the extraordinary mechanical properties of spider dragline silk.</title>
        <authorList>
            <person name="Kono N."/>
            <person name="Nakamura H."/>
            <person name="Mori M."/>
            <person name="Yoshida Y."/>
            <person name="Ohtoshi R."/>
            <person name="Malay A.D."/>
            <person name="Moran D.A.P."/>
            <person name="Tomita M."/>
            <person name="Numata K."/>
            <person name="Arakawa K."/>
        </authorList>
    </citation>
    <scope>NUCLEOTIDE SEQUENCE</scope>
</reference>
<protein>
    <submittedName>
        <fullName evidence="1">HTH_48 domain-containing protein</fullName>
    </submittedName>
</protein>
<dbReference type="Proteomes" id="UP000887013">
    <property type="component" value="Unassembled WGS sequence"/>
</dbReference>
<proteinExistence type="predicted"/>
<dbReference type="AlphaFoldDB" id="A0A8X6MXT4"/>